<reference evidence="2" key="1">
    <citation type="submission" date="2016-11" db="UniProtKB">
        <authorList>
            <consortium name="WormBaseParasite"/>
        </authorList>
    </citation>
    <scope>IDENTIFICATION</scope>
</reference>
<name>A0A1I7W673_HETBA</name>
<proteinExistence type="predicted"/>
<evidence type="ECO:0000313" key="1">
    <source>
        <dbReference type="Proteomes" id="UP000095283"/>
    </source>
</evidence>
<dbReference type="AlphaFoldDB" id="A0A1I7W673"/>
<organism evidence="1 2">
    <name type="scientific">Heterorhabditis bacteriophora</name>
    <name type="common">Entomopathogenic nematode worm</name>
    <dbReference type="NCBI Taxonomy" id="37862"/>
    <lineage>
        <taxon>Eukaryota</taxon>
        <taxon>Metazoa</taxon>
        <taxon>Ecdysozoa</taxon>
        <taxon>Nematoda</taxon>
        <taxon>Chromadorea</taxon>
        <taxon>Rhabditida</taxon>
        <taxon>Rhabditina</taxon>
        <taxon>Rhabditomorpha</taxon>
        <taxon>Strongyloidea</taxon>
        <taxon>Heterorhabditidae</taxon>
        <taxon>Heterorhabditis</taxon>
    </lineage>
</organism>
<dbReference type="WBParaSite" id="Hba_00119">
    <property type="protein sequence ID" value="Hba_00119"/>
    <property type="gene ID" value="Hba_00119"/>
</dbReference>
<dbReference type="Proteomes" id="UP000095283">
    <property type="component" value="Unplaced"/>
</dbReference>
<keyword evidence="1" id="KW-1185">Reference proteome</keyword>
<evidence type="ECO:0000313" key="2">
    <source>
        <dbReference type="WBParaSite" id="Hba_00119"/>
    </source>
</evidence>
<protein>
    <submittedName>
        <fullName evidence="2">G_PROTEIN_RECEP_F1_2 domain-containing protein</fullName>
    </submittedName>
</protein>
<accession>A0A1I7W673</accession>
<sequence>MQSAFCHRRLNCFLPLLGQVPPYINCFHGVNAVHIINRIRFCSMANTLQGCCLGEAFDSIQDPKYRHFAAELHRKWPSLYRKVYTIALLNSIIVVFLSPEYSQVSSVSNSLIA</sequence>